<evidence type="ECO:0000259" key="2">
    <source>
        <dbReference type="Pfam" id="PF00135"/>
    </source>
</evidence>
<sequence>MESIKKRRDPLLMPNMKSVNFTSVATMLMSYRHAEYNLGGFKGDVVQSPGGTLHLVVSGIRYAKAPIGMLSFMDPEPVTQNVNVRRKVDCLEANPLDGRLVGEEDCLYLNIHTPMPFRGKSMPVLVWLQGRESVVGTSRSSIYDPGRLIDHGIVVVTVSHRLDVLGFCSAGIYSYWGNFGLKDQQVAIKWVIKNIRMFGGDPEDITLGGEGSGASYVLFHLNGVFSGRIRKGIALSGSRFGPRSLTVKKTFHQLVNDFHFWFSVGCNGLTCMRKKTSEEIVKSAYNININVTKICKEKQVAYCRRVLRRLEWEKQFPMFNPIVDLTTIVANPWWDRAKRNFSLLLGLKDGEASDMLNYGYSFKWNSETIWQASHGNLVTYEEASEKELSKLYLPGEKRKRNLWKLLSNLWYIVPAMVEAHFHQGPFEAFMYNYETFGATLNCTLPYKLPFMYVQNDCPPYDQRYEPLATRFTQVVVRFVQGRNPGLKSHTEDSDIFRVTESLQAKYTSGQLSKMSMEIYKSNILFA</sequence>
<dbReference type="KEGG" id="clec:106670744"/>
<organism evidence="3 4">
    <name type="scientific">Cimex lectularius</name>
    <name type="common">Bed bug</name>
    <name type="synonym">Acanthia lectularia</name>
    <dbReference type="NCBI Taxonomy" id="79782"/>
    <lineage>
        <taxon>Eukaryota</taxon>
        <taxon>Metazoa</taxon>
        <taxon>Ecdysozoa</taxon>
        <taxon>Arthropoda</taxon>
        <taxon>Hexapoda</taxon>
        <taxon>Insecta</taxon>
        <taxon>Pterygota</taxon>
        <taxon>Neoptera</taxon>
        <taxon>Paraneoptera</taxon>
        <taxon>Hemiptera</taxon>
        <taxon>Heteroptera</taxon>
        <taxon>Panheteroptera</taxon>
        <taxon>Cimicomorpha</taxon>
        <taxon>Cimicidae</taxon>
        <taxon>Cimex</taxon>
    </lineage>
</organism>
<proteinExistence type="predicted"/>
<evidence type="ECO:0000313" key="4">
    <source>
        <dbReference type="Proteomes" id="UP000494040"/>
    </source>
</evidence>
<dbReference type="InterPro" id="IPR029058">
    <property type="entry name" value="AB_hydrolase_fold"/>
</dbReference>
<dbReference type="OrthoDB" id="19653at2759"/>
<dbReference type="GeneID" id="106670744"/>
<dbReference type="InterPro" id="IPR002018">
    <property type="entry name" value="CarbesteraseB"/>
</dbReference>
<dbReference type="SUPFAM" id="SSF53474">
    <property type="entry name" value="alpha/beta-Hydrolases"/>
    <property type="match status" value="1"/>
</dbReference>
<dbReference type="InterPro" id="IPR050309">
    <property type="entry name" value="Type-B_Carboxylest/Lipase"/>
</dbReference>
<keyword evidence="1" id="KW-0325">Glycoprotein</keyword>
<dbReference type="PANTHER" id="PTHR11559">
    <property type="entry name" value="CARBOXYLESTERASE"/>
    <property type="match status" value="1"/>
</dbReference>
<dbReference type="Gene3D" id="3.40.50.1820">
    <property type="entry name" value="alpha/beta hydrolase"/>
    <property type="match status" value="1"/>
</dbReference>
<dbReference type="RefSeq" id="XP_014256811.2">
    <property type="nucleotide sequence ID" value="XM_014401325.2"/>
</dbReference>
<reference evidence="3" key="1">
    <citation type="submission" date="2022-01" db="UniProtKB">
        <authorList>
            <consortium name="EnsemblMetazoa"/>
        </authorList>
    </citation>
    <scope>IDENTIFICATION</scope>
</reference>
<dbReference type="EnsemblMetazoa" id="XM_014401325.2">
    <property type="protein sequence ID" value="XP_014256811.2"/>
    <property type="gene ID" value="LOC106670744"/>
</dbReference>
<accession>A0A8I6TGS2</accession>
<dbReference type="AlphaFoldDB" id="A0A8I6TGS2"/>
<dbReference type="Pfam" id="PF00135">
    <property type="entry name" value="COesterase"/>
    <property type="match status" value="1"/>
</dbReference>
<name>A0A8I6TGS2_CIMLE</name>
<evidence type="ECO:0000313" key="3">
    <source>
        <dbReference type="EnsemblMetazoa" id="XP_014256811.2"/>
    </source>
</evidence>
<keyword evidence="4" id="KW-1185">Reference proteome</keyword>
<evidence type="ECO:0000256" key="1">
    <source>
        <dbReference type="ARBA" id="ARBA00023180"/>
    </source>
</evidence>
<protein>
    <recommendedName>
        <fullName evidence="2">Carboxylesterase type B domain-containing protein</fullName>
    </recommendedName>
</protein>
<feature type="domain" description="Carboxylesterase type B" evidence="2">
    <location>
        <begin position="35"/>
        <end position="490"/>
    </location>
</feature>
<dbReference type="Proteomes" id="UP000494040">
    <property type="component" value="Unassembled WGS sequence"/>
</dbReference>